<dbReference type="InterPro" id="IPR018641">
    <property type="entry name" value="Trfase_1_rSAM/seldom-assoc"/>
</dbReference>
<reference evidence="1 2" key="1">
    <citation type="submission" date="2019-11" db="EMBL/GenBank/DDBJ databases">
        <title>Whole-genome sequence of the anaerobic purple sulfur bacterium Allochromatium palmeri DSM 15591.</title>
        <authorList>
            <person name="Kyndt J.A."/>
            <person name="Meyer T.E."/>
        </authorList>
    </citation>
    <scope>NUCLEOTIDE SEQUENCE [LARGE SCALE GENOMIC DNA]</scope>
    <source>
        <strain evidence="1 2">DSM 15591</strain>
    </source>
</reference>
<dbReference type="OrthoDB" id="9798250at2"/>
<dbReference type="PANTHER" id="PTHR36529:SF1">
    <property type="entry name" value="GLYCOSYLTRANSFERASE"/>
    <property type="match status" value="1"/>
</dbReference>
<comment type="caution">
    <text evidence="1">The sequence shown here is derived from an EMBL/GenBank/DDBJ whole genome shotgun (WGS) entry which is preliminary data.</text>
</comment>
<protein>
    <submittedName>
        <fullName evidence="1">DUF2064 domain-containing protein</fullName>
    </submittedName>
</protein>
<dbReference type="Gene3D" id="3.90.550.10">
    <property type="entry name" value="Spore Coat Polysaccharide Biosynthesis Protein SpsA, Chain A"/>
    <property type="match status" value="1"/>
</dbReference>
<dbReference type="AlphaFoldDB" id="A0A6N8EFI2"/>
<dbReference type="NCBIfam" id="TIGR04282">
    <property type="entry name" value="glyco_like_cofC"/>
    <property type="match status" value="1"/>
</dbReference>
<accession>A0A6N8EFI2</accession>
<dbReference type="SUPFAM" id="SSF53448">
    <property type="entry name" value="Nucleotide-diphospho-sugar transferases"/>
    <property type="match status" value="1"/>
</dbReference>
<gene>
    <name evidence="1" type="ORF">GJ668_18190</name>
</gene>
<evidence type="ECO:0000313" key="2">
    <source>
        <dbReference type="Proteomes" id="UP000434044"/>
    </source>
</evidence>
<organism evidence="1 2">
    <name type="scientific">Allochromatium palmeri</name>
    <dbReference type="NCBI Taxonomy" id="231048"/>
    <lineage>
        <taxon>Bacteria</taxon>
        <taxon>Pseudomonadati</taxon>
        <taxon>Pseudomonadota</taxon>
        <taxon>Gammaproteobacteria</taxon>
        <taxon>Chromatiales</taxon>
        <taxon>Chromatiaceae</taxon>
        <taxon>Allochromatium</taxon>
    </lineage>
</organism>
<keyword evidence="2" id="KW-1185">Reference proteome</keyword>
<dbReference type="Proteomes" id="UP000434044">
    <property type="component" value="Unassembled WGS sequence"/>
</dbReference>
<sequence>MDAQIDARLLVFTRAPIPGQVKTRLIPALGAVGAADLHRRLTEEVLRRLCALPMIVVELWITSQPSHPFFVGLAQRWPLELRVQPSGDLGARMEFAARAALDRTGKVILLGTDCPELSQDHIRTVIERLDDDEAVIGPAVDGGYVLLGLRRVAAPLFRDVPWGSDRVADITRSRLRALGWSWSELPPLHDIDRPSDLTHLDPELRVDQEAIRPVATACRPNGGGSGPRRVGRSRG</sequence>
<dbReference type="RefSeq" id="WP_155451531.1">
    <property type="nucleotide sequence ID" value="NZ_WNKT01000062.1"/>
</dbReference>
<dbReference type="Pfam" id="PF09837">
    <property type="entry name" value="DUF2064"/>
    <property type="match status" value="1"/>
</dbReference>
<name>A0A6N8EFI2_9GAMM</name>
<dbReference type="EMBL" id="WNKT01000062">
    <property type="protein sequence ID" value="MTW22983.1"/>
    <property type="molecule type" value="Genomic_DNA"/>
</dbReference>
<proteinExistence type="predicted"/>
<dbReference type="PANTHER" id="PTHR36529">
    <property type="entry name" value="SLL1095 PROTEIN"/>
    <property type="match status" value="1"/>
</dbReference>
<dbReference type="InterPro" id="IPR029044">
    <property type="entry name" value="Nucleotide-diphossugar_trans"/>
</dbReference>
<evidence type="ECO:0000313" key="1">
    <source>
        <dbReference type="EMBL" id="MTW22983.1"/>
    </source>
</evidence>